<keyword evidence="1" id="KW-0472">Membrane</keyword>
<keyword evidence="3" id="KW-1185">Reference proteome</keyword>
<dbReference type="OrthoDB" id="981524at2"/>
<keyword evidence="1" id="KW-0812">Transmembrane</keyword>
<proteinExistence type="predicted"/>
<feature type="transmembrane region" description="Helical" evidence="1">
    <location>
        <begin position="79"/>
        <end position="98"/>
    </location>
</feature>
<keyword evidence="1" id="KW-1133">Transmembrane helix</keyword>
<protein>
    <submittedName>
        <fullName evidence="2">Uncharacterized protein</fullName>
    </submittedName>
</protein>
<sequence>MKPNSPKYQSKPGFKVPDDYFSSLEDKLMRRIDAENKADLPDMGSGFTVPEGYFDTLEEQILSKTNRPSKVVSLFKKEYLYYAAAIAAIFVLMLGNFFQAEQPQNLGWDDVEITEIEDYFDEDYNMSYMEWNTTEYSDLMFDDARLIYEEDFNNVDSEAVFDYLDENIEDPTYIFE</sequence>
<evidence type="ECO:0000256" key="1">
    <source>
        <dbReference type="SAM" id="Phobius"/>
    </source>
</evidence>
<accession>A0A7K1LP58</accession>
<dbReference type="RefSeq" id="WP_156275887.1">
    <property type="nucleotide sequence ID" value="NZ_BAABGI010000003.1"/>
</dbReference>
<dbReference type="Proteomes" id="UP000460416">
    <property type="component" value="Unassembled WGS sequence"/>
</dbReference>
<organism evidence="2 3">
    <name type="scientific">Christiangramia aestuarii</name>
    <dbReference type="NCBI Taxonomy" id="1028746"/>
    <lineage>
        <taxon>Bacteria</taxon>
        <taxon>Pseudomonadati</taxon>
        <taxon>Bacteroidota</taxon>
        <taxon>Flavobacteriia</taxon>
        <taxon>Flavobacteriales</taxon>
        <taxon>Flavobacteriaceae</taxon>
        <taxon>Christiangramia</taxon>
    </lineage>
</organism>
<comment type="caution">
    <text evidence="2">The sequence shown here is derived from an EMBL/GenBank/DDBJ whole genome shotgun (WGS) entry which is preliminary data.</text>
</comment>
<reference evidence="2 3" key="1">
    <citation type="submission" date="2019-07" db="EMBL/GenBank/DDBJ databases">
        <title>Gramella aestuarii sp. nov., isolated from a tidal flat, and emended description of Gramella echinicola.</title>
        <authorList>
            <person name="Liu L."/>
        </authorList>
    </citation>
    <scope>NUCLEOTIDE SEQUENCE [LARGE SCALE GENOMIC DNA]</scope>
    <source>
        <strain evidence="2 3">BS12</strain>
    </source>
</reference>
<evidence type="ECO:0000313" key="3">
    <source>
        <dbReference type="Proteomes" id="UP000460416"/>
    </source>
</evidence>
<gene>
    <name evidence="2" type="ORF">FLP08_08355</name>
</gene>
<name>A0A7K1LP58_9FLAO</name>
<dbReference type="AlphaFoldDB" id="A0A7K1LP58"/>
<dbReference type="EMBL" id="VJVW01000003">
    <property type="protein sequence ID" value="MUP42582.1"/>
    <property type="molecule type" value="Genomic_DNA"/>
</dbReference>
<evidence type="ECO:0000313" key="2">
    <source>
        <dbReference type="EMBL" id="MUP42582.1"/>
    </source>
</evidence>